<accession>A0ABW8PCB6</accession>
<gene>
    <name evidence="1" type="ORF">V3I07_15085</name>
</gene>
<name>A0ABW8PCB6_9FLAO</name>
<evidence type="ECO:0000313" key="1">
    <source>
        <dbReference type="EMBL" id="MFK7002202.1"/>
    </source>
</evidence>
<reference evidence="1 2" key="1">
    <citation type="submission" date="2024-02" db="EMBL/GenBank/DDBJ databases">
        <title>Comparative Genomic Analysis of Flavobacterium Species Causing Columnaris Disease of Freshwater Fish in Thailand: Insights into Virulence and Resistance Mechanisms.</title>
        <authorList>
            <person name="Nguyen D."/>
            <person name="Chokmangmeepisarn P."/>
            <person name="Khianchaikhan K."/>
            <person name="Morishita M."/>
            <person name="Bunnoy A."/>
            <person name="Rodkhum C."/>
        </authorList>
    </citation>
    <scope>NUCLEOTIDE SEQUENCE [LARGE SCALE GENOMIC DNA]</scope>
    <source>
        <strain evidence="1 2">CNRT2201</strain>
    </source>
</reference>
<dbReference type="RefSeq" id="WP_165624422.1">
    <property type="nucleotide sequence ID" value="NZ_JAZGZP010000047.1"/>
</dbReference>
<evidence type="ECO:0000313" key="2">
    <source>
        <dbReference type="Proteomes" id="UP001621706"/>
    </source>
</evidence>
<keyword evidence="2" id="KW-1185">Reference proteome</keyword>
<dbReference type="Proteomes" id="UP001621706">
    <property type="component" value="Unassembled WGS sequence"/>
</dbReference>
<sequence length="102" mass="11554">MLPRVEKEGKYTIGEVTEYRIKKGGSYNVFFTFVVKGKKFKNYSNASFELVENLKIGNRFLVVFLENDNILGSPGIILDNPVPDSVLVTPPDGWKSKPEWAK</sequence>
<proteinExistence type="predicted"/>
<dbReference type="EMBL" id="JAZGZP010000047">
    <property type="protein sequence ID" value="MFK7002202.1"/>
    <property type="molecule type" value="Genomic_DNA"/>
</dbReference>
<comment type="caution">
    <text evidence="1">The sequence shown here is derived from an EMBL/GenBank/DDBJ whole genome shotgun (WGS) entry which is preliminary data.</text>
</comment>
<protein>
    <submittedName>
        <fullName evidence="1">Uncharacterized protein</fullName>
    </submittedName>
</protein>
<organism evidence="1 2">
    <name type="scientific">Flavobacterium oreochromis</name>
    <dbReference type="NCBI Taxonomy" id="2906078"/>
    <lineage>
        <taxon>Bacteria</taxon>
        <taxon>Pseudomonadati</taxon>
        <taxon>Bacteroidota</taxon>
        <taxon>Flavobacteriia</taxon>
        <taxon>Flavobacteriales</taxon>
        <taxon>Flavobacteriaceae</taxon>
        <taxon>Flavobacterium</taxon>
    </lineage>
</organism>